<dbReference type="SMART" id="SM00487">
    <property type="entry name" value="DEXDc"/>
    <property type="match status" value="1"/>
</dbReference>
<organism evidence="9 10">
    <name type="scientific">Coemansia spiralis</name>
    <dbReference type="NCBI Taxonomy" id="417178"/>
    <lineage>
        <taxon>Eukaryota</taxon>
        <taxon>Fungi</taxon>
        <taxon>Fungi incertae sedis</taxon>
        <taxon>Zoopagomycota</taxon>
        <taxon>Kickxellomycotina</taxon>
        <taxon>Kickxellomycetes</taxon>
        <taxon>Kickxellales</taxon>
        <taxon>Kickxellaceae</taxon>
        <taxon>Coemansia</taxon>
    </lineage>
</organism>
<name>A0A9W8G6N3_9FUNG</name>
<comment type="caution">
    <text evidence="9">The sequence shown here is derived from an EMBL/GenBank/DDBJ whole genome shotgun (WGS) entry which is preliminary data.</text>
</comment>
<evidence type="ECO:0000259" key="7">
    <source>
        <dbReference type="PROSITE" id="PS51192"/>
    </source>
</evidence>
<dbReference type="GO" id="GO:0016787">
    <property type="term" value="F:hydrolase activity"/>
    <property type="evidence" value="ECO:0007669"/>
    <property type="project" value="UniProtKB-KW"/>
</dbReference>
<dbReference type="Pfam" id="PF00270">
    <property type="entry name" value="DEAD"/>
    <property type="match status" value="1"/>
</dbReference>
<dbReference type="InterPro" id="IPR001650">
    <property type="entry name" value="Helicase_C-like"/>
</dbReference>
<dbReference type="InterPro" id="IPR059023">
    <property type="entry name" value="RNA_hel_CTD"/>
</dbReference>
<keyword evidence="2 9" id="KW-0378">Hydrolase</keyword>
<dbReference type="CDD" id="cd18791">
    <property type="entry name" value="SF2_C_RHA"/>
    <property type="match status" value="1"/>
</dbReference>
<dbReference type="GO" id="GO:0003723">
    <property type="term" value="F:RNA binding"/>
    <property type="evidence" value="ECO:0007669"/>
    <property type="project" value="TreeGrafter"/>
</dbReference>
<feature type="compositionally biased region" description="Basic and acidic residues" evidence="5">
    <location>
        <begin position="38"/>
        <end position="52"/>
    </location>
</feature>
<keyword evidence="3 9" id="KW-0347">Helicase</keyword>
<dbReference type="Pfam" id="PF04408">
    <property type="entry name" value="WHD_HA2"/>
    <property type="match status" value="1"/>
</dbReference>
<dbReference type="GO" id="GO:0005524">
    <property type="term" value="F:ATP binding"/>
    <property type="evidence" value="ECO:0007669"/>
    <property type="project" value="UniProtKB-KW"/>
</dbReference>
<dbReference type="Proteomes" id="UP001151518">
    <property type="component" value="Unassembled WGS sequence"/>
</dbReference>
<dbReference type="InterPro" id="IPR016135">
    <property type="entry name" value="UBQ-conjugating_enzyme/RWD"/>
</dbReference>
<dbReference type="EC" id="3.6.4.13" evidence="9"/>
<dbReference type="CDD" id="cd17917">
    <property type="entry name" value="DEXHc_RHA-like"/>
    <property type="match status" value="1"/>
</dbReference>
<reference evidence="9" key="1">
    <citation type="submission" date="2022-07" db="EMBL/GenBank/DDBJ databases">
        <title>Phylogenomic reconstructions and comparative analyses of Kickxellomycotina fungi.</title>
        <authorList>
            <person name="Reynolds N.K."/>
            <person name="Stajich J.E."/>
            <person name="Barry K."/>
            <person name="Grigoriev I.V."/>
            <person name="Crous P."/>
            <person name="Smith M.E."/>
        </authorList>
    </citation>
    <scope>NUCLEOTIDE SEQUENCE</scope>
    <source>
        <strain evidence="9">NRRL 3115</strain>
    </source>
</reference>
<evidence type="ECO:0000256" key="5">
    <source>
        <dbReference type="SAM" id="MobiDB-lite"/>
    </source>
</evidence>
<dbReference type="InterPro" id="IPR015940">
    <property type="entry name" value="UBA"/>
</dbReference>
<dbReference type="Gene3D" id="3.30.160.20">
    <property type="match status" value="1"/>
</dbReference>
<dbReference type="PANTHER" id="PTHR18934">
    <property type="entry name" value="ATP-DEPENDENT RNA HELICASE"/>
    <property type="match status" value="1"/>
</dbReference>
<dbReference type="EMBL" id="JANBTW010000008">
    <property type="protein sequence ID" value="KAJ2679872.1"/>
    <property type="molecule type" value="Genomic_DNA"/>
</dbReference>
<dbReference type="SUPFAM" id="SSF46934">
    <property type="entry name" value="UBA-like"/>
    <property type="match status" value="1"/>
</dbReference>
<evidence type="ECO:0000256" key="2">
    <source>
        <dbReference type="ARBA" id="ARBA00022801"/>
    </source>
</evidence>
<evidence type="ECO:0000256" key="4">
    <source>
        <dbReference type="ARBA" id="ARBA00022840"/>
    </source>
</evidence>
<feature type="region of interest" description="Disordered" evidence="5">
    <location>
        <begin position="1"/>
        <end position="57"/>
    </location>
</feature>
<dbReference type="InterPro" id="IPR009060">
    <property type="entry name" value="UBA-like_sf"/>
</dbReference>
<gene>
    <name evidence="9" type="primary">ucp12</name>
    <name evidence="9" type="ORF">GGI25_001061</name>
</gene>
<dbReference type="Pfam" id="PF26026">
    <property type="entry name" value="RNA_hel_CTD"/>
    <property type="match status" value="1"/>
</dbReference>
<protein>
    <submittedName>
        <fullName evidence="9">Helicase</fullName>
        <ecNumber evidence="9">3.6.4.13</ecNumber>
    </submittedName>
</protein>
<dbReference type="InterPro" id="IPR027417">
    <property type="entry name" value="P-loop_NTPase"/>
</dbReference>
<sequence>MGGSKGSGAKGKPGEQPAENPKGKGKLSGDQSAKKTKGKDNDQPADEKRPRLFDNWTGKTPVTLLNEHAQKSGWHRPDYNIQGRDTFRCTVRLSKHDIKTGTQTLHFTPTATTSTPETHTSAAIARHFAATYTLHRLLSTQKQMHLMLPPAHRTYWKELPHTNNTGDPFMAKLSHERSVQVRAAEREKRQRAIEEGREEDLLRPHERRRWEAMAEVTVSEANRQMAEEVVRTYAEWCGAGTVSNKELVQMGFNGAHVAEALEHTGSQGQALDWLLVHVPEGDLPSRLARQNVPAFVAHSPLKQQAVRRLAQMGFPTGLCAQMLEEATKQREEDSAEPLAAYLLWARLCGHPVPVFDGSAEQTVGEEVTVLEAIYMDERKVTHAGSRVVVELPTCCLEFWFPAGLRYPEDRPAVTVSGALPSYHKLNIAKMLYQTVQPTGFPIIFDTVSVACEMVPTWTAHPPRLAELMVSLIPKADKVPIDIMKRTAPKKRSKHRQETDIGELCEQFARLQANLRYQEMQRQRAQLPIWKHAQEIVGLVETAPVVVIAGATGCGKTTQVPQFLLDHSLKEGRDVRIVCTQPRRVSAISVARRVALEHSSTMVGYAVRGESQQTSDTRLLFCTTGVLLQMLADLDATHVVLDEVHERSVDSDLLLALLKPRIKSGLKVVLMSATMSDKFARYFGGAPIVKVPGRTFPVAEVFFEDFVRTVGADSVFGAGAANRALARLNSNEEWAGRTKRLIEVGLGERDAASVVQWEDQFAQPSNAYSIDYPMVKAIVEHIDQTAPKSESILIFMPGMAEILETTQILGATGVSVLPLHSMLSPQDQQLVFQPTKNSNRRKVIVATNIAETSITINDIGFVVDTGRVREIEHTNGVAQMVTRWCSRAAIVQRRGRAGRTKPGTCYHVYPKRLFAKAREFAVPEIQQTPLEQVCLRVRWLNSTQVLQTMLDPPPTEHVKKAEQLLVDIGACEKEELTAMGRLMAQIPADLRLAKMLILGALFGALEPTLKLVALMSLDRPLSPQSTGKDADALSDWLADLHLFNEYLGGNRGNGVSPVAAQEASRAIKHLRTSVERIGLGESQPRDVNELVLRALVFAGLSLNVARVTMPRHKYQAISGTVEVENEVPVFHTAGNNRVFIHPRSALFKVTKYPVPFVTFLAQHRGHNSDKVFLRDATVPGLLAVLMFGPPLSVDHKNKTVAAGKVAAVRAWPRVAVLVNQLRRLLDELLRRKLDDPANISIDGHPIVNAVLQLIQTDGR</sequence>
<dbReference type="PROSITE" id="PS50030">
    <property type="entry name" value="UBA"/>
    <property type="match status" value="1"/>
</dbReference>
<dbReference type="Pfam" id="PF21010">
    <property type="entry name" value="HA2_C"/>
    <property type="match status" value="1"/>
</dbReference>
<evidence type="ECO:0000259" key="8">
    <source>
        <dbReference type="PROSITE" id="PS51194"/>
    </source>
</evidence>
<evidence type="ECO:0000259" key="6">
    <source>
        <dbReference type="PROSITE" id="PS50030"/>
    </source>
</evidence>
<dbReference type="Pfam" id="PF24385">
    <property type="entry name" value="DSRM_DHX29"/>
    <property type="match status" value="1"/>
</dbReference>
<dbReference type="Pfam" id="PF00271">
    <property type="entry name" value="Helicase_C"/>
    <property type="match status" value="1"/>
</dbReference>
<dbReference type="Gene3D" id="1.20.120.1080">
    <property type="match status" value="1"/>
</dbReference>
<feature type="domain" description="Helicase ATP-binding" evidence="7">
    <location>
        <begin position="536"/>
        <end position="692"/>
    </location>
</feature>
<dbReference type="Gene3D" id="1.10.8.10">
    <property type="entry name" value="DNA helicase RuvA subunit, C-terminal domain"/>
    <property type="match status" value="1"/>
</dbReference>
<dbReference type="GO" id="GO:0003724">
    <property type="term" value="F:RNA helicase activity"/>
    <property type="evidence" value="ECO:0007669"/>
    <property type="project" value="UniProtKB-EC"/>
</dbReference>
<evidence type="ECO:0000256" key="3">
    <source>
        <dbReference type="ARBA" id="ARBA00022806"/>
    </source>
</evidence>
<dbReference type="SUPFAM" id="SSF54495">
    <property type="entry name" value="UBC-like"/>
    <property type="match status" value="1"/>
</dbReference>
<keyword evidence="4" id="KW-0067">ATP-binding</keyword>
<dbReference type="PANTHER" id="PTHR18934:SF267">
    <property type="entry name" value="ATP-DEPENDENT RNA HELICASE YLR419W-RELATED"/>
    <property type="match status" value="1"/>
</dbReference>
<dbReference type="SMART" id="SM00847">
    <property type="entry name" value="HA2"/>
    <property type="match status" value="1"/>
</dbReference>
<evidence type="ECO:0000313" key="9">
    <source>
        <dbReference type="EMBL" id="KAJ2679872.1"/>
    </source>
</evidence>
<proteinExistence type="predicted"/>
<feature type="domain" description="Helicase C-terminal" evidence="8">
    <location>
        <begin position="773"/>
        <end position="940"/>
    </location>
</feature>
<dbReference type="PROSITE" id="PS51194">
    <property type="entry name" value="HELICASE_CTER"/>
    <property type="match status" value="1"/>
</dbReference>
<keyword evidence="1" id="KW-0547">Nucleotide-binding</keyword>
<dbReference type="AlphaFoldDB" id="A0A9W8G6N3"/>
<evidence type="ECO:0000256" key="1">
    <source>
        <dbReference type="ARBA" id="ARBA00022741"/>
    </source>
</evidence>
<feature type="compositionally biased region" description="Gly residues" evidence="5">
    <location>
        <begin position="1"/>
        <end position="11"/>
    </location>
</feature>
<accession>A0A9W8G6N3</accession>
<evidence type="ECO:0000313" key="10">
    <source>
        <dbReference type="Proteomes" id="UP001151518"/>
    </source>
</evidence>
<dbReference type="InterPro" id="IPR007502">
    <property type="entry name" value="Helicase-assoc_dom"/>
</dbReference>
<dbReference type="PROSITE" id="PS51192">
    <property type="entry name" value="HELICASE_ATP_BIND_1"/>
    <property type="match status" value="1"/>
</dbReference>
<feature type="domain" description="UBA" evidence="6">
    <location>
        <begin position="224"/>
        <end position="277"/>
    </location>
</feature>
<dbReference type="InterPro" id="IPR014001">
    <property type="entry name" value="Helicase_ATP-bd"/>
</dbReference>
<dbReference type="InterPro" id="IPR048333">
    <property type="entry name" value="HA2_WH"/>
</dbReference>
<dbReference type="InterPro" id="IPR011545">
    <property type="entry name" value="DEAD/DEAH_box_helicase_dom"/>
</dbReference>
<dbReference type="Gene3D" id="3.40.50.300">
    <property type="entry name" value="P-loop containing nucleotide triphosphate hydrolases"/>
    <property type="match status" value="2"/>
</dbReference>
<dbReference type="SMART" id="SM00490">
    <property type="entry name" value="HELICc"/>
    <property type="match status" value="1"/>
</dbReference>
<dbReference type="InterPro" id="IPR056328">
    <property type="entry name" value="DSRM_DHX29"/>
</dbReference>
<dbReference type="SUPFAM" id="SSF54768">
    <property type="entry name" value="dsRNA-binding domain-like"/>
    <property type="match status" value="1"/>
</dbReference>
<dbReference type="SUPFAM" id="SSF52540">
    <property type="entry name" value="P-loop containing nucleoside triphosphate hydrolases"/>
    <property type="match status" value="1"/>
</dbReference>
<dbReference type="OrthoDB" id="5600252at2759"/>